<evidence type="ECO:0008006" key="5">
    <source>
        <dbReference type="Google" id="ProtNLM"/>
    </source>
</evidence>
<feature type="non-terminal residue" evidence="3">
    <location>
        <position position="1"/>
    </location>
</feature>
<gene>
    <name evidence="3" type="ORF">DPMN_177879</name>
</gene>
<evidence type="ECO:0000259" key="2">
    <source>
        <dbReference type="Pfam" id="PF23440"/>
    </source>
</evidence>
<feature type="domain" description="BROMI C-terminal Rab TBC-like" evidence="2">
    <location>
        <begin position="335"/>
        <end position="764"/>
    </location>
</feature>
<dbReference type="Pfam" id="PF14961">
    <property type="entry name" value="BROMI"/>
    <property type="match status" value="1"/>
</dbReference>
<comment type="caution">
    <text evidence="3">The sequence shown here is derived from an EMBL/GenBank/DDBJ whole genome shotgun (WGS) entry which is preliminary data.</text>
</comment>
<dbReference type="GO" id="GO:1905515">
    <property type="term" value="P:non-motile cilium assembly"/>
    <property type="evidence" value="ECO:0007669"/>
    <property type="project" value="TreeGrafter"/>
</dbReference>
<dbReference type="InterPro" id="IPR032735">
    <property type="entry name" value="BROMI_M"/>
</dbReference>
<dbReference type="SUPFAM" id="SSF47923">
    <property type="entry name" value="Ypt/Rab-GAP domain of gyp1p"/>
    <property type="match status" value="1"/>
</dbReference>
<reference evidence="3" key="1">
    <citation type="journal article" date="2019" name="bioRxiv">
        <title>The Genome of the Zebra Mussel, Dreissena polymorpha: A Resource for Invasive Species Research.</title>
        <authorList>
            <person name="McCartney M.A."/>
            <person name="Auch B."/>
            <person name="Kono T."/>
            <person name="Mallez S."/>
            <person name="Zhang Y."/>
            <person name="Obille A."/>
            <person name="Becker A."/>
            <person name="Abrahante J.E."/>
            <person name="Garbe J."/>
            <person name="Badalamenti J.P."/>
            <person name="Herman A."/>
            <person name="Mangelson H."/>
            <person name="Liachko I."/>
            <person name="Sullivan S."/>
            <person name="Sone E.D."/>
            <person name="Koren S."/>
            <person name="Silverstein K.A.T."/>
            <person name="Beckman K.B."/>
            <person name="Gohl D.M."/>
        </authorList>
    </citation>
    <scope>NUCLEOTIDE SEQUENCE</scope>
    <source>
        <strain evidence="3">Duluth1</strain>
        <tissue evidence="3">Whole animal</tissue>
    </source>
</reference>
<dbReference type="AlphaFoldDB" id="A0A9D4E9J4"/>
<dbReference type="Gene3D" id="1.10.472.80">
    <property type="entry name" value="Ypt/Rab-GAP domain of gyp1p, domain 3"/>
    <property type="match status" value="1"/>
</dbReference>
<name>A0A9D4E9J4_DREPO</name>
<reference evidence="3" key="2">
    <citation type="submission" date="2020-11" db="EMBL/GenBank/DDBJ databases">
        <authorList>
            <person name="McCartney M.A."/>
            <person name="Auch B."/>
            <person name="Kono T."/>
            <person name="Mallez S."/>
            <person name="Becker A."/>
            <person name="Gohl D.M."/>
            <person name="Silverstein K.A.T."/>
            <person name="Koren S."/>
            <person name="Bechman K.B."/>
            <person name="Herman A."/>
            <person name="Abrahante J.E."/>
            <person name="Garbe J."/>
        </authorList>
    </citation>
    <scope>NUCLEOTIDE SEQUENCE</scope>
    <source>
        <strain evidence="3">Duluth1</strain>
        <tissue evidence="3">Whole animal</tissue>
    </source>
</reference>
<sequence length="767" mass="86821">EHQAPDEKTLLHVADILSMIASSTKGRRHLMYGEKKDIFSRTKSSAAHIIAEFTKKALQRQLPREAGQAPTHAVIGAYLYICRQIYNTCEGLLVLYPYELHAVVAETWRDASRDLESVNTPTPGDDDSGSDNSSITIREAYDVVAWEDTLRDNLLNFASTAKGILLLQQTGALNECMSYMHTRYEKKLQVSKCEKFGYGYMVTQVATTSPGMAALRKTGYMKALIGELWSVIECGPIDITLFTPKSWPVDPIDKSLHKHMIRLLNVLSSFPAVYELLGDTQLPTKQSYGFREIPECMAGLLDRVVFMDSPAKFHSLFNVDQSHMFGLRVLSLMVSCLDSFLMLQSQYQIQEKLLAAQSDNQAVNKDRKEIIVDMLSVERNSILVRTYLVGGPTERVLPTRSLEDSGTRYSFPLFSSFPVPREYSPNLGGRSGIMPDNELTEFLDSRRSEKGKAWVDKCRNLLSKFFASKGDQVKGAVIQKILEQSVNVMSTIPEESVFPLMQFAGNDSTVKAVSLTPLQQLGIKIAIRYGIHLKVVHTSSDATDSLTFLMRQVKFYLEQQQKTPDSQLKYMKNGYTGFDWFAATVFLIFNGNHDRAWDFLQSFSTLGASGYLWIPRLHASVHLPSALSASGIHPLFSSTGHNIEFILQIELPLVSSAFKMSGYTPAQICQHWLTQCFWNYLDWQDVCHYIVVCLIHGVDHQVYVCVAILNHLQSYIMAHMQTHDLIMFLKEEPIHGFKVAQNLKYMLELEKKYRKMVLPDMLNITRP</sequence>
<dbReference type="Pfam" id="PF23440">
    <property type="entry name" value="BROMI_C"/>
    <property type="match status" value="1"/>
</dbReference>
<protein>
    <recommendedName>
        <fullName evidence="5">Protein broad-minded</fullName>
    </recommendedName>
</protein>
<dbReference type="EMBL" id="JAIWYP010000009">
    <property type="protein sequence ID" value="KAH3776454.1"/>
    <property type="molecule type" value="Genomic_DNA"/>
</dbReference>
<dbReference type="InterPro" id="IPR039156">
    <property type="entry name" value="PHAF1/BROMI"/>
</dbReference>
<dbReference type="InterPro" id="IPR035969">
    <property type="entry name" value="Rab-GAP_TBC_sf"/>
</dbReference>
<accession>A0A9D4E9J4</accession>
<dbReference type="PANTHER" id="PTHR13465">
    <property type="entry name" value="UPF0183 PROTEIN"/>
    <property type="match status" value="1"/>
</dbReference>
<dbReference type="PANTHER" id="PTHR13465:SF3">
    <property type="entry name" value="PROTEIN BROAD-MINDED"/>
    <property type="match status" value="1"/>
</dbReference>
<dbReference type="Proteomes" id="UP000828390">
    <property type="component" value="Unassembled WGS sequence"/>
</dbReference>
<evidence type="ECO:0000313" key="3">
    <source>
        <dbReference type="EMBL" id="KAH3776454.1"/>
    </source>
</evidence>
<organism evidence="3 4">
    <name type="scientific">Dreissena polymorpha</name>
    <name type="common">Zebra mussel</name>
    <name type="synonym">Mytilus polymorpha</name>
    <dbReference type="NCBI Taxonomy" id="45954"/>
    <lineage>
        <taxon>Eukaryota</taxon>
        <taxon>Metazoa</taxon>
        <taxon>Spiralia</taxon>
        <taxon>Lophotrochozoa</taxon>
        <taxon>Mollusca</taxon>
        <taxon>Bivalvia</taxon>
        <taxon>Autobranchia</taxon>
        <taxon>Heteroconchia</taxon>
        <taxon>Euheterodonta</taxon>
        <taxon>Imparidentia</taxon>
        <taxon>Neoheterodontei</taxon>
        <taxon>Myida</taxon>
        <taxon>Dreissenoidea</taxon>
        <taxon>Dreissenidae</taxon>
        <taxon>Dreissena</taxon>
    </lineage>
</organism>
<evidence type="ECO:0000313" key="4">
    <source>
        <dbReference type="Proteomes" id="UP000828390"/>
    </source>
</evidence>
<evidence type="ECO:0000259" key="1">
    <source>
        <dbReference type="Pfam" id="PF14961"/>
    </source>
</evidence>
<dbReference type="InterPro" id="IPR055392">
    <property type="entry name" value="BROMI_C"/>
</dbReference>
<proteinExistence type="predicted"/>
<keyword evidence="4" id="KW-1185">Reference proteome</keyword>
<feature type="domain" description="BROMI middle region" evidence="1">
    <location>
        <begin position="6"/>
        <end position="315"/>
    </location>
</feature>